<feature type="region of interest" description="Disordered" evidence="1">
    <location>
        <begin position="77"/>
        <end position="101"/>
    </location>
</feature>
<dbReference type="AlphaFoldDB" id="A0A5P1F4C5"/>
<dbReference type="EMBL" id="CM007384">
    <property type="protein sequence ID" value="ONK72974.1"/>
    <property type="molecule type" value="Genomic_DNA"/>
</dbReference>
<sequence>MDFKAKSVSLTSVDFRVGSCHALAAIFARKTGPTCSNTEHDSDCCRSMDRKSLQYSGLLYLPYGTLVAPPRADDHHSFAEHSGLGTGGGHAECDETSTPQRPREHWLRTRGHCVLLAGTMEGSRCPELHQPSMPNGKEGRRALSWRRLWLRAESGRDPRAASCGSERKALVNRRTEAGWCE</sequence>
<protein>
    <submittedName>
        <fullName evidence="2">Uncharacterized protein</fullName>
    </submittedName>
</protein>
<reference evidence="3" key="1">
    <citation type="journal article" date="2017" name="Nat. Commun.">
        <title>The asparagus genome sheds light on the origin and evolution of a young Y chromosome.</title>
        <authorList>
            <person name="Harkess A."/>
            <person name="Zhou J."/>
            <person name="Xu C."/>
            <person name="Bowers J.E."/>
            <person name="Van der Hulst R."/>
            <person name="Ayyampalayam S."/>
            <person name="Mercati F."/>
            <person name="Riccardi P."/>
            <person name="McKain M.R."/>
            <person name="Kakrana A."/>
            <person name="Tang H."/>
            <person name="Ray J."/>
            <person name="Groenendijk J."/>
            <person name="Arikit S."/>
            <person name="Mathioni S.M."/>
            <person name="Nakano M."/>
            <person name="Shan H."/>
            <person name="Telgmann-Rauber A."/>
            <person name="Kanno A."/>
            <person name="Yue Z."/>
            <person name="Chen H."/>
            <person name="Li W."/>
            <person name="Chen Y."/>
            <person name="Xu X."/>
            <person name="Zhang Y."/>
            <person name="Luo S."/>
            <person name="Chen H."/>
            <person name="Gao J."/>
            <person name="Mao Z."/>
            <person name="Pires J.C."/>
            <person name="Luo M."/>
            <person name="Kudrna D."/>
            <person name="Wing R.A."/>
            <person name="Meyers B.C."/>
            <person name="Yi K."/>
            <person name="Kong H."/>
            <person name="Lavrijsen P."/>
            <person name="Sunseri F."/>
            <person name="Falavigna A."/>
            <person name="Ye Y."/>
            <person name="Leebens-Mack J.H."/>
            <person name="Chen G."/>
        </authorList>
    </citation>
    <scope>NUCLEOTIDE SEQUENCE [LARGE SCALE GENOMIC DNA]</scope>
    <source>
        <strain evidence="3">cv. DH0086</strain>
    </source>
</reference>
<evidence type="ECO:0000313" key="2">
    <source>
        <dbReference type="EMBL" id="ONK72974.1"/>
    </source>
</evidence>
<keyword evidence="3" id="KW-1185">Reference proteome</keyword>
<name>A0A5P1F4C5_ASPOF</name>
<accession>A0A5P1F4C5</accession>
<organism evidence="2 3">
    <name type="scientific">Asparagus officinalis</name>
    <name type="common">Garden asparagus</name>
    <dbReference type="NCBI Taxonomy" id="4686"/>
    <lineage>
        <taxon>Eukaryota</taxon>
        <taxon>Viridiplantae</taxon>
        <taxon>Streptophyta</taxon>
        <taxon>Embryophyta</taxon>
        <taxon>Tracheophyta</taxon>
        <taxon>Spermatophyta</taxon>
        <taxon>Magnoliopsida</taxon>
        <taxon>Liliopsida</taxon>
        <taxon>Asparagales</taxon>
        <taxon>Asparagaceae</taxon>
        <taxon>Asparagoideae</taxon>
        <taxon>Asparagus</taxon>
    </lineage>
</organism>
<dbReference type="Proteomes" id="UP000243459">
    <property type="component" value="Chromosome 4"/>
</dbReference>
<evidence type="ECO:0000256" key="1">
    <source>
        <dbReference type="SAM" id="MobiDB-lite"/>
    </source>
</evidence>
<gene>
    <name evidence="2" type="ORF">A4U43_C04F25610</name>
</gene>
<evidence type="ECO:0000313" key="3">
    <source>
        <dbReference type="Proteomes" id="UP000243459"/>
    </source>
</evidence>
<dbReference type="Gramene" id="ONK72974">
    <property type="protein sequence ID" value="ONK72974"/>
    <property type="gene ID" value="A4U43_C04F25610"/>
</dbReference>
<proteinExistence type="predicted"/>